<comment type="caution">
    <text evidence="1">The sequence shown here is derived from an EMBL/GenBank/DDBJ whole genome shotgun (WGS) entry which is preliminary data.</text>
</comment>
<keyword evidence="2" id="KW-1185">Reference proteome</keyword>
<accession>A0ABC8JJI8</accession>
<evidence type="ECO:0000313" key="2">
    <source>
        <dbReference type="Proteomes" id="UP001642260"/>
    </source>
</evidence>
<proteinExistence type="predicted"/>
<evidence type="ECO:0008006" key="3">
    <source>
        <dbReference type="Google" id="ProtNLM"/>
    </source>
</evidence>
<name>A0ABC8JJI8_ERUVS</name>
<dbReference type="EMBL" id="CAKOAT010100933">
    <property type="protein sequence ID" value="CAH8324624.1"/>
    <property type="molecule type" value="Genomic_DNA"/>
</dbReference>
<evidence type="ECO:0000313" key="1">
    <source>
        <dbReference type="EMBL" id="CAH8324624.1"/>
    </source>
</evidence>
<protein>
    <recommendedName>
        <fullName evidence="3">F-box protein</fullName>
    </recommendedName>
</protein>
<dbReference type="Proteomes" id="UP001642260">
    <property type="component" value="Unassembled WGS sequence"/>
</dbReference>
<dbReference type="AlphaFoldDB" id="A0ABC8JJI8"/>
<sequence>MVLSSSLRTLVFGSLSSSSSSSAKIPWGKEPYLVCQSSVDGLVCMYDSHKPSFVVNPTTGWYRPLPLSRLQQLIIDLGYGYFKLGHANFKPGFG</sequence>
<gene>
    <name evidence="1" type="ORF">ERUC_LOCUS10193</name>
</gene>
<reference evidence="1 2" key="1">
    <citation type="submission" date="2022-03" db="EMBL/GenBank/DDBJ databases">
        <authorList>
            <person name="Macdonald S."/>
            <person name="Ahmed S."/>
            <person name="Newling K."/>
        </authorList>
    </citation>
    <scope>NUCLEOTIDE SEQUENCE [LARGE SCALE GENOMIC DNA]</scope>
</reference>
<organism evidence="1 2">
    <name type="scientific">Eruca vesicaria subsp. sativa</name>
    <name type="common">Garden rocket</name>
    <name type="synonym">Eruca sativa</name>
    <dbReference type="NCBI Taxonomy" id="29727"/>
    <lineage>
        <taxon>Eukaryota</taxon>
        <taxon>Viridiplantae</taxon>
        <taxon>Streptophyta</taxon>
        <taxon>Embryophyta</taxon>
        <taxon>Tracheophyta</taxon>
        <taxon>Spermatophyta</taxon>
        <taxon>Magnoliopsida</taxon>
        <taxon>eudicotyledons</taxon>
        <taxon>Gunneridae</taxon>
        <taxon>Pentapetalae</taxon>
        <taxon>rosids</taxon>
        <taxon>malvids</taxon>
        <taxon>Brassicales</taxon>
        <taxon>Brassicaceae</taxon>
        <taxon>Brassiceae</taxon>
        <taxon>Eruca</taxon>
    </lineage>
</organism>